<keyword evidence="2" id="KW-1185">Reference proteome</keyword>
<evidence type="ECO:0000313" key="2">
    <source>
        <dbReference type="Proteomes" id="UP001596333"/>
    </source>
</evidence>
<reference evidence="1 2" key="1">
    <citation type="journal article" date="2019" name="Int. J. Syst. Evol. Microbiol.">
        <title>The Global Catalogue of Microorganisms (GCM) 10K type strain sequencing project: providing services to taxonomists for standard genome sequencing and annotation.</title>
        <authorList>
            <consortium name="The Broad Institute Genomics Platform"/>
            <consortium name="The Broad Institute Genome Sequencing Center for Infectious Disease"/>
            <person name="Wu L."/>
            <person name="Ma J."/>
        </authorList>
    </citation>
    <scope>NUCLEOTIDE SEQUENCE [LARGE SCALE GENOMIC DNA]</scope>
    <source>
        <strain evidence="1 2">Y73</strain>
    </source>
</reference>
<dbReference type="AlphaFoldDB" id="A0ABD5UP82"/>
<comment type="caution">
    <text evidence="1">The sequence shown here is derived from an EMBL/GenBank/DDBJ whole genome shotgun (WGS) entry which is preliminary data.</text>
</comment>
<organism evidence="1 2">
    <name type="scientific">Halorubrum trueperi</name>
    <dbReference type="NCBI Taxonomy" id="2004704"/>
    <lineage>
        <taxon>Archaea</taxon>
        <taxon>Methanobacteriati</taxon>
        <taxon>Methanobacteriota</taxon>
        <taxon>Stenosarchaea group</taxon>
        <taxon>Halobacteria</taxon>
        <taxon>Halobacteriales</taxon>
        <taxon>Haloferacaceae</taxon>
        <taxon>Halorubrum</taxon>
    </lineage>
</organism>
<sequence length="96" mass="10966">MELPPDSVIEERLVNTVPKPRLRELARATGLVQRDGEKLAADALFWPLTLGFVAGNYRTLEEFRQEYIDTFGGTLSYASFHGWFTERLCAFLRVPC</sequence>
<gene>
    <name evidence="1" type="ORF">ACFQEY_13165</name>
</gene>
<proteinExistence type="predicted"/>
<name>A0ABD5UP82_9EURY</name>
<dbReference type="RefSeq" id="WP_379769308.1">
    <property type="nucleotide sequence ID" value="NZ_JBHSXI010000013.1"/>
</dbReference>
<dbReference type="Proteomes" id="UP001596333">
    <property type="component" value="Unassembled WGS sequence"/>
</dbReference>
<protein>
    <submittedName>
        <fullName evidence="1">Uncharacterized protein</fullName>
    </submittedName>
</protein>
<accession>A0ABD5UP82</accession>
<evidence type="ECO:0000313" key="1">
    <source>
        <dbReference type="EMBL" id="MFC6889957.1"/>
    </source>
</evidence>
<dbReference type="EMBL" id="JBHSXI010000013">
    <property type="protein sequence ID" value="MFC6889957.1"/>
    <property type="molecule type" value="Genomic_DNA"/>
</dbReference>